<dbReference type="PANTHER" id="PTHR34202:SF1">
    <property type="entry name" value="UPF0548 PROTEIN"/>
    <property type="match status" value="1"/>
</dbReference>
<proteinExistence type="predicted"/>
<dbReference type="InterPro" id="IPR018960">
    <property type="entry name" value="DUF1990"/>
</dbReference>
<evidence type="ECO:0000313" key="2">
    <source>
        <dbReference type="EMBL" id="GII21111.1"/>
    </source>
</evidence>
<protein>
    <submittedName>
        <fullName evidence="2">DUF1990 domain-containing protein</fullName>
    </submittedName>
</protein>
<keyword evidence="3" id="KW-1185">Reference proteome</keyword>
<evidence type="ECO:0000259" key="1">
    <source>
        <dbReference type="Pfam" id="PF09348"/>
    </source>
</evidence>
<accession>A0A8J3WZ12</accession>
<dbReference type="PANTHER" id="PTHR34202">
    <property type="entry name" value="UPF0548 PROTEIN"/>
    <property type="match status" value="1"/>
</dbReference>
<feature type="domain" description="DUF1990" evidence="1">
    <location>
        <begin position="5"/>
        <end position="155"/>
    </location>
</feature>
<comment type="caution">
    <text evidence="2">The sequence shown here is derived from an EMBL/GenBank/DDBJ whole genome shotgun (WGS) entry which is preliminary data.</text>
</comment>
<dbReference type="Pfam" id="PF09348">
    <property type="entry name" value="DUF1990"/>
    <property type="match status" value="1"/>
</dbReference>
<reference evidence="2" key="1">
    <citation type="submission" date="2021-01" db="EMBL/GenBank/DDBJ databases">
        <title>Whole genome shotgun sequence of Planosporangium mesophilum NBRC 109066.</title>
        <authorList>
            <person name="Komaki H."/>
            <person name="Tamura T."/>
        </authorList>
    </citation>
    <scope>NUCLEOTIDE SEQUENCE</scope>
    <source>
        <strain evidence="2">NBRC 109066</strain>
    </source>
</reference>
<sequence length="166" mass="18630">MTDLTYPEVGATRGDRLPPGYRHVRRHERLGTGAEAFRLVVAGLRTWDMQRLAGLRVRQSPPPSVGLRVTMSLPGLRIPCQVVWVLEEERRYGYAYGTLPGHPESGEEAFVVHLDEADQVWLDLRAFSRPARWYTRLAGPVGWLAQDLATRRYVGALRRLAGGPSA</sequence>
<evidence type="ECO:0000313" key="3">
    <source>
        <dbReference type="Proteomes" id="UP000599074"/>
    </source>
</evidence>
<dbReference type="RefSeq" id="WP_168112684.1">
    <property type="nucleotide sequence ID" value="NZ_BOON01000005.1"/>
</dbReference>
<dbReference type="InterPro" id="IPR014457">
    <property type="entry name" value="UCP010260"/>
</dbReference>
<dbReference type="AlphaFoldDB" id="A0A8J3WZ12"/>
<organism evidence="2 3">
    <name type="scientific">Planosporangium mesophilum</name>
    <dbReference type="NCBI Taxonomy" id="689768"/>
    <lineage>
        <taxon>Bacteria</taxon>
        <taxon>Bacillati</taxon>
        <taxon>Actinomycetota</taxon>
        <taxon>Actinomycetes</taxon>
        <taxon>Micromonosporales</taxon>
        <taxon>Micromonosporaceae</taxon>
        <taxon>Planosporangium</taxon>
    </lineage>
</organism>
<dbReference type="Proteomes" id="UP000599074">
    <property type="component" value="Unassembled WGS sequence"/>
</dbReference>
<name>A0A8J3WZ12_9ACTN</name>
<dbReference type="PIRSF" id="PIRSF010260">
    <property type="entry name" value="UCP010260"/>
    <property type="match status" value="1"/>
</dbReference>
<gene>
    <name evidence="2" type="ORF">Pme01_07080</name>
</gene>
<dbReference type="EMBL" id="BOON01000005">
    <property type="protein sequence ID" value="GII21111.1"/>
    <property type="molecule type" value="Genomic_DNA"/>
</dbReference>